<dbReference type="SUPFAM" id="SSF81606">
    <property type="entry name" value="PP2C-like"/>
    <property type="match status" value="1"/>
</dbReference>
<dbReference type="EMBL" id="FONZ01000002">
    <property type="protein sequence ID" value="SFE99442.1"/>
    <property type="molecule type" value="Genomic_DNA"/>
</dbReference>
<feature type="domain" description="GAF" evidence="3">
    <location>
        <begin position="196"/>
        <end position="344"/>
    </location>
</feature>
<evidence type="ECO:0000259" key="3">
    <source>
        <dbReference type="SMART" id="SM00065"/>
    </source>
</evidence>
<accession>A0A1I2F266</accession>
<dbReference type="GO" id="GO:0016791">
    <property type="term" value="F:phosphatase activity"/>
    <property type="evidence" value="ECO:0007669"/>
    <property type="project" value="TreeGrafter"/>
</dbReference>
<evidence type="ECO:0000256" key="2">
    <source>
        <dbReference type="SAM" id="MobiDB-lite"/>
    </source>
</evidence>
<dbReference type="SMART" id="SM00065">
    <property type="entry name" value="GAF"/>
    <property type="match status" value="2"/>
</dbReference>
<organism evidence="5 6">
    <name type="scientific">Flavimobilis marinus</name>
    <dbReference type="NCBI Taxonomy" id="285351"/>
    <lineage>
        <taxon>Bacteria</taxon>
        <taxon>Bacillati</taxon>
        <taxon>Actinomycetota</taxon>
        <taxon>Actinomycetes</taxon>
        <taxon>Micrococcales</taxon>
        <taxon>Jonesiaceae</taxon>
        <taxon>Flavimobilis</taxon>
    </lineage>
</organism>
<dbReference type="Proteomes" id="UP000198520">
    <property type="component" value="Unassembled WGS sequence"/>
</dbReference>
<dbReference type="Pfam" id="PF07228">
    <property type="entry name" value="SpoIIE"/>
    <property type="match status" value="1"/>
</dbReference>
<dbReference type="SUPFAM" id="SSF55781">
    <property type="entry name" value="GAF domain-like"/>
    <property type="match status" value="2"/>
</dbReference>
<dbReference type="Pfam" id="PF01590">
    <property type="entry name" value="GAF"/>
    <property type="match status" value="1"/>
</dbReference>
<evidence type="ECO:0000313" key="6">
    <source>
        <dbReference type="Proteomes" id="UP000198520"/>
    </source>
</evidence>
<dbReference type="Gene3D" id="3.30.450.40">
    <property type="match status" value="2"/>
</dbReference>
<keyword evidence="1" id="KW-0378">Hydrolase</keyword>
<protein>
    <submittedName>
        <fullName evidence="5">Serine phosphatase RsbU, regulator of sigma subunit</fullName>
    </submittedName>
</protein>
<reference evidence="6" key="1">
    <citation type="submission" date="2016-10" db="EMBL/GenBank/DDBJ databases">
        <authorList>
            <person name="Varghese N."/>
            <person name="Submissions S."/>
        </authorList>
    </citation>
    <scope>NUCLEOTIDE SEQUENCE [LARGE SCALE GENOMIC DNA]</scope>
    <source>
        <strain evidence="6">DSM 19083</strain>
    </source>
</reference>
<feature type="compositionally biased region" description="Basic and acidic residues" evidence="2">
    <location>
        <begin position="1"/>
        <end position="13"/>
    </location>
</feature>
<dbReference type="STRING" id="285351.SAMN04488035_1085"/>
<dbReference type="InterPro" id="IPR029016">
    <property type="entry name" value="GAF-like_dom_sf"/>
</dbReference>
<dbReference type="InterPro" id="IPR036457">
    <property type="entry name" value="PPM-type-like_dom_sf"/>
</dbReference>
<evidence type="ECO:0000313" key="5">
    <source>
        <dbReference type="EMBL" id="SFE99442.1"/>
    </source>
</evidence>
<feature type="domain" description="GAF" evidence="3">
    <location>
        <begin position="22"/>
        <end position="168"/>
    </location>
</feature>
<evidence type="ECO:0000256" key="1">
    <source>
        <dbReference type="ARBA" id="ARBA00022801"/>
    </source>
</evidence>
<feature type="region of interest" description="Disordered" evidence="2">
    <location>
        <begin position="1"/>
        <end position="23"/>
    </location>
</feature>
<dbReference type="SMART" id="SM00331">
    <property type="entry name" value="PP2C_SIG"/>
    <property type="match status" value="1"/>
</dbReference>
<proteinExistence type="predicted"/>
<sequence>MTETATWRDERSGGSDATIPAGPDDEFDRFASIACRVADAPVALVMLHDPDGPILPGASGVAEPYATRRRMSLVDTFSTDFVRTSRSVVHEDVLADPHAAGSALVSELGALAYAGVPLTDADGTVAGVLCVIDTHARDFTARQLADLTDLAAICSSSVAARSVERRVRSTQHRATRISRLNRLLLMFSEALGETSTVEEIAATVTTLAHSALGVIASALVLERDGEFVAIDDADLPADRPGDYTGIARASDHPGPHCVIDRKARFFATKARMLDEYATLEGTTSALVEAESYLPVVLDGQARGWIWLGWELPREPIAESRELKVALARYAGQALDRAQLLRERHEVAQTLQEAMLTRLPKTDAMTLAARYVPASAHEQVGGDWYDAISAHGVVTLIIGDVVGHNIEAAAQMGHLRSILRGFVADRHEDPAMLLTRLDRANLLLDAATMATAVVLQVEPSAEPGVPARITWSSAGHPSPVVVDADGNAREVTGTSDLLLGVSAEAPRRNHTEFIGPGTSILMFTDGLVERRWSSFNDMVSELCTVASRHARKDLPTMLDLIVSEMGDAREKDDVAVLAARLHPPT</sequence>
<gene>
    <name evidence="5" type="ORF">SAMN04488035_1085</name>
</gene>
<dbReference type="Gene3D" id="3.60.40.10">
    <property type="entry name" value="PPM-type phosphatase domain"/>
    <property type="match status" value="1"/>
</dbReference>
<dbReference type="AlphaFoldDB" id="A0A1I2F266"/>
<feature type="domain" description="PPM-type phosphatase" evidence="4">
    <location>
        <begin position="361"/>
        <end position="580"/>
    </location>
</feature>
<evidence type="ECO:0000259" key="4">
    <source>
        <dbReference type="SMART" id="SM00331"/>
    </source>
</evidence>
<keyword evidence="6" id="KW-1185">Reference proteome</keyword>
<dbReference type="RefSeq" id="WP_177191288.1">
    <property type="nucleotide sequence ID" value="NZ_BNAN01000002.1"/>
</dbReference>
<dbReference type="InterPro" id="IPR003018">
    <property type="entry name" value="GAF"/>
</dbReference>
<dbReference type="InterPro" id="IPR052016">
    <property type="entry name" value="Bact_Sigma-Reg"/>
</dbReference>
<dbReference type="InterPro" id="IPR001932">
    <property type="entry name" value="PPM-type_phosphatase-like_dom"/>
</dbReference>
<name>A0A1I2F266_9MICO</name>
<dbReference type="PANTHER" id="PTHR43156">
    <property type="entry name" value="STAGE II SPORULATION PROTEIN E-RELATED"/>
    <property type="match status" value="1"/>
</dbReference>
<dbReference type="PANTHER" id="PTHR43156:SF2">
    <property type="entry name" value="STAGE II SPORULATION PROTEIN E"/>
    <property type="match status" value="1"/>
</dbReference>